<dbReference type="PANTHER" id="PTHR17985">
    <property type="entry name" value="SER/THR-RICH PROTEIN T10 IN DGCR REGION"/>
    <property type="match status" value="1"/>
</dbReference>
<dbReference type="PANTHER" id="PTHR17985:SF8">
    <property type="entry name" value="TRANSPORT AND GOLGI ORGANIZATION PROTEIN 2 HOMOLOG"/>
    <property type="match status" value="1"/>
</dbReference>
<dbReference type="GO" id="GO:0007030">
    <property type="term" value="P:Golgi organization"/>
    <property type="evidence" value="ECO:0007669"/>
    <property type="project" value="TreeGrafter"/>
</dbReference>
<dbReference type="GO" id="GO:0009306">
    <property type="term" value="P:protein secretion"/>
    <property type="evidence" value="ECO:0007669"/>
    <property type="project" value="TreeGrafter"/>
</dbReference>
<dbReference type="GO" id="GO:0005794">
    <property type="term" value="C:Golgi apparatus"/>
    <property type="evidence" value="ECO:0007669"/>
    <property type="project" value="TreeGrafter"/>
</dbReference>
<proteinExistence type="evidence at transcript level"/>
<evidence type="ECO:0000313" key="1">
    <source>
        <dbReference type="EMBL" id="ADD38598.1"/>
    </source>
</evidence>
<dbReference type="OrthoDB" id="191601at2759"/>
<reference evidence="1" key="1">
    <citation type="submission" date="2010-03" db="EMBL/GenBank/DDBJ databases">
        <title>Atlantic Lepeophtheirus salmonis ESTs and full-length cDNAs.</title>
        <authorList>
            <person name="Yasuike M."/>
            <person name="von Schalburg K."/>
            <person name="Cooper G."/>
            <person name="Leong J."/>
            <person name="Nilsen F."/>
            <person name="Jones S.R.M."/>
            <person name="Koop B.F."/>
        </authorList>
    </citation>
    <scope>NUCLEOTIDE SEQUENCE</scope>
    <source>
        <strain evidence="1">Atlantic form</strain>
        <tissue evidence="1">Mixed tissue</tissue>
    </source>
</reference>
<dbReference type="Pfam" id="PF05742">
    <property type="entry name" value="TANGO2"/>
    <property type="match status" value="1"/>
</dbReference>
<gene>
    <name evidence="1" type="primary">CV025</name>
</gene>
<dbReference type="AlphaFoldDB" id="D3PJ62"/>
<name>D3PJ62_LEPSM</name>
<dbReference type="EMBL" id="BT121668">
    <property type="protein sequence ID" value="ADD38598.1"/>
    <property type="molecule type" value="mRNA"/>
</dbReference>
<organism evidence="1">
    <name type="scientific">Lepeophtheirus salmonis</name>
    <name type="common">Salmon louse</name>
    <name type="synonym">Caligus salmonis</name>
    <dbReference type="NCBI Taxonomy" id="72036"/>
    <lineage>
        <taxon>Eukaryota</taxon>
        <taxon>Metazoa</taxon>
        <taxon>Ecdysozoa</taxon>
        <taxon>Arthropoda</taxon>
        <taxon>Crustacea</taxon>
        <taxon>Multicrustacea</taxon>
        <taxon>Hexanauplia</taxon>
        <taxon>Copepoda</taxon>
        <taxon>Siphonostomatoida</taxon>
        <taxon>Caligidae</taxon>
        <taxon>Lepeophtheirus</taxon>
    </lineage>
</organism>
<sequence>MCITFCYVNPSPSLKTFKLIMIMNRDEHFDRPTSSASWEDGILCGRDEKVSSKRGGTWCAINEEGKIGFLTNIFTGQSYNRLSRGSLIIDYLKEGKIKTSMDYLNELSKHGNVYNPFNLFLMSPNAQGSFDSFYYCPGLEDHIQNEGPLQIHDSFIGLSNHPLSSPYRKTSTYLHKFSNIVHEYNDTSQQSTLTESLFNALQCTDKCYPDPQIEKQCLNPSFRSRYEFLTSLFILSGPGSTYGTRSQTLILIDYFDNVYFTEKTRMDASNTQDWSTVEKYFRIKGSA</sequence>
<dbReference type="InterPro" id="IPR008551">
    <property type="entry name" value="TANGO2"/>
</dbReference>
<accession>D3PJ62</accession>
<protein>
    <submittedName>
        <fullName evidence="1">Protein C22orf25</fullName>
    </submittedName>
</protein>